<organism evidence="2 3">
    <name type="scientific">Psilocybe cf. subviscida</name>
    <dbReference type="NCBI Taxonomy" id="2480587"/>
    <lineage>
        <taxon>Eukaryota</taxon>
        <taxon>Fungi</taxon>
        <taxon>Dikarya</taxon>
        <taxon>Basidiomycota</taxon>
        <taxon>Agaricomycotina</taxon>
        <taxon>Agaricomycetes</taxon>
        <taxon>Agaricomycetidae</taxon>
        <taxon>Agaricales</taxon>
        <taxon>Agaricineae</taxon>
        <taxon>Strophariaceae</taxon>
        <taxon>Psilocybe</taxon>
    </lineage>
</organism>
<feature type="compositionally biased region" description="Polar residues" evidence="1">
    <location>
        <begin position="78"/>
        <end position="87"/>
    </location>
</feature>
<dbReference type="AlphaFoldDB" id="A0A8H5F8L1"/>
<feature type="region of interest" description="Disordered" evidence="1">
    <location>
        <begin position="73"/>
        <end position="101"/>
    </location>
</feature>
<feature type="region of interest" description="Disordered" evidence="1">
    <location>
        <begin position="167"/>
        <end position="197"/>
    </location>
</feature>
<comment type="caution">
    <text evidence="2">The sequence shown here is derived from an EMBL/GenBank/DDBJ whole genome shotgun (WGS) entry which is preliminary data.</text>
</comment>
<evidence type="ECO:0000256" key="1">
    <source>
        <dbReference type="SAM" id="MobiDB-lite"/>
    </source>
</evidence>
<sequence>MATAAPVAPSVQPQLCDYCHQKPKFSNHFYCSKTCASQAATLCSHCHKKPKFQNFEFCGKNCAQLAGPSVKTRATAAPSANPSTGQVATGRGNNKNGTGNATQAAFDPVQLAKLVAQHIPQVQAMFAGATNLGPAVGQAPPAPIYTNPFATPAPVPQVVQAGQQNNPFLPSALQQNPAGAAGAYQTQPASAGPVPQSNGAAAPLGVANLSVGAQNVVSSTSQQQQQQNSAPAECVIPGCGQPVHIDSKGLKTSEYCSMRHREEAVALGLASPCIMCLIMPQSEMDYFCGRVCREEAMNKGLVHLDDRGE</sequence>
<accession>A0A8H5F8L1</accession>
<gene>
    <name evidence="2" type="ORF">D9619_004281</name>
</gene>
<proteinExistence type="predicted"/>
<feature type="compositionally biased region" description="Low complexity" evidence="1">
    <location>
        <begin position="88"/>
        <end position="101"/>
    </location>
</feature>
<dbReference type="EMBL" id="JAACJJ010000014">
    <property type="protein sequence ID" value="KAF5327552.1"/>
    <property type="molecule type" value="Genomic_DNA"/>
</dbReference>
<evidence type="ECO:0000313" key="2">
    <source>
        <dbReference type="EMBL" id="KAF5327552.1"/>
    </source>
</evidence>
<dbReference type="Proteomes" id="UP000567179">
    <property type="component" value="Unassembled WGS sequence"/>
</dbReference>
<reference evidence="2 3" key="1">
    <citation type="journal article" date="2020" name="ISME J.">
        <title>Uncovering the hidden diversity of litter-decomposition mechanisms in mushroom-forming fungi.</title>
        <authorList>
            <person name="Floudas D."/>
            <person name="Bentzer J."/>
            <person name="Ahren D."/>
            <person name="Johansson T."/>
            <person name="Persson P."/>
            <person name="Tunlid A."/>
        </authorList>
    </citation>
    <scope>NUCLEOTIDE SEQUENCE [LARGE SCALE GENOMIC DNA]</scope>
    <source>
        <strain evidence="2 3">CBS 101986</strain>
    </source>
</reference>
<keyword evidence="3" id="KW-1185">Reference proteome</keyword>
<feature type="compositionally biased region" description="Polar residues" evidence="1">
    <location>
        <begin position="184"/>
        <end position="197"/>
    </location>
</feature>
<evidence type="ECO:0000313" key="3">
    <source>
        <dbReference type="Proteomes" id="UP000567179"/>
    </source>
</evidence>
<protein>
    <submittedName>
        <fullName evidence="2">Uncharacterized protein</fullName>
    </submittedName>
</protein>
<name>A0A8H5F8L1_9AGAR</name>
<dbReference type="OrthoDB" id="3171385at2759"/>